<organism evidence="1 2">
    <name type="scientific">Caerostris extrusa</name>
    <name type="common">Bark spider</name>
    <name type="synonym">Caerostris bankana</name>
    <dbReference type="NCBI Taxonomy" id="172846"/>
    <lineage>
        <taxon>Eukaryota</taxon>
        <taxon>Metazoa</taxon>
        <taxon>Ecdysozoa</taxon>
        <taxon>Arthropoda</taxon>
        <taxon>Chelicerata</taxon>
        <taxon>Arachnida</taxon>
        <taxon>Araneae</taxon>
        <taxon>Araneomorphae</taxon>
        <taxon>Entelegynae</taxon>
        <taxon>Araneoidea</taxon>
        <taxon>Araneidae</taxon>
        <taxon>Caerostris</taxon>
    </lineage>
</organism>
<protein>
    <submittedName>
        <fullName evidence="1">Uncharacterized protein</fullName>
    </submittedName>
</protein>
<sequence>MKDTRICLSLKSPLAIRLSIYLTTFLLRQSLQKQEIRALRLSLWQQLNPGTPKGTRKVLASCTCSALEDNIYLFHSLMMYSCSLWEHRLA</sequence>
<keyword evidence="2" id="KW-1185">Reference proteome</keyword>
<reference evidence="1 2" key="1">
    <citation type="submission" date="2021-06" db="EMBL/GenBank/DDBJ databases">
        <title>Caerostris extrusa draft genome.</title>
        <authorList>
            <person name="Kono N."/>
            <person name="Arakawa K."/>
        </authorList>
    </citation>
    <scope>NUCLEOTIDE SEQUENCE [LARGE SCALE GENOMIC DNA]</scope>
</reference>
<evidence type="ECO:0000313" key="1">
    <source>
        <dbReference type="EMBL" id="GIY74745.1"/>
    </source>
</evidence>
<dbReference type="Proteomes" id="UP001054945">
    <property type="component" value="Unassembled WGS sequence"/>
</dbReference>
<proteinExistence type="predicted"/>
<dbReference type="EMBL" id="BPLR01015254">
    <property type="protein sequence ID" value="GIY74745.1"/>
    <property type="molecule type" value="Genomic_DNA"/>
</dbReference>
<dbReference type="AlphaFoldDB" id="A0AAV4VZS1"/>
<evidence type="ECO:0000313" key="2">
    <source>
        <dbReference type="Proteomes" id="UP001054945"/>
    </source>
</evidence>
<gene>
    <name evidence="1" type="ORF">CEXT_763541</name>
</gene>
<comment type="caution">
    <text evidence="1">The sequence shown here is derived from an EMBL/GenBank/DDBJ whole genome shotgun (WGS) entry which is preliminary data.</text>
</comment>
<accession>A0AAV4VZS1</accession>
<name>A0AAV4VZS1_CAEEX</name>